<gene>
    <name evidence="1" type="ORF">CSOJ01_11343</name>
</gene>
<sequence>MTEPLTPTALTRLGQPPARVSAQVATIRAATLPSNPSISDLQPIIWGNRRFIVEEQLSRKDGRGRTTWVQAYGVFLIELTRNNEAGPAYWCCRRCDEKGRPEFFSAVATSSAQEHLRRSVFTFLKLFTTY</sequence>
<dbReference type="EMBL" id="WIGN01000258">
    <property type="protein sequence ID" value="KAF6802821.1"/>
    <property type="molecule type" value="Genomic_DNA"/>
</dbReference>
<evidence type="ECO:0000313" key="2">
    <source>
        <dbReference type="Proteomes" id="UP000652219"/>
    </source>
</evidence>
<keyword evidence="2" id="KW-1185">Reference proteome</keyword>
<reference evidence="1 2" key="1">
    <citation type="journal article" date="2020" name="Phytopathology">
        <title>Genome Sequence Resources of Colletotrichum truncatum, C. plurivorum, C. musicola, and C. sojae: Four Species Pathogenic to Soybean (Glycine max).</title>
        <authorList>
            <person name="Rogerio F."/>
            <person name="Boufleur T.R."/>
            <person name="Ciampi-Guillardi M."/>
            <person name="Sukno S.A."/>
            <person name="Thon M.R."/>
            <person name="Massola Junior N.S."/>
            <person name="Baroncelli R."/>
        </authorList>
    </citation>
    <scope>NUCLEOTIDE SEQUENCE [LARGE SCALE GENOMIC DNA]</scope>
    <source>
        <strain evidence="1 2">LFN0009</strain>
    </source>
</reference>
<organism evidence="1 2">
    <name type="scientific">Colletotrichum sojae</name>
    <dbReference type="NCBI Taxonomy" id="2175907"/>
    <lineage>
        <taxon>Eukaryota</taxon>
        <taxon>Fungi</taxon>
        <taxon>Dikarya</taxon>
        <taxon>Ascomycota</taxon>
        <taxon>Pezizomycotina</taxon>
        <taxon>Sordariomycetes</taxon>
        <taxon>Hypocreomycetidae</taxon>
        <taxon>Glomerellales</taxon>
        <taxon>Glomerellaceae</taxon>
        <taxon>Colletotrichum</taxon>
        <taxon>Colletotrichum orchidearum species complex</taxon>
    </lineage>
</organism>
<name>A0A8H6IYQ7_9PEZI</name>
<proteinExistence type="predicted"/>
<dbReference type="Proteomes" id="UP000652219">
    <property type="component" value="Unassembled WGS sequence"/>
</dbReference>
<comment type="caution">
    <text evidence="1">The sequence shown here is derived from an EMBL/GenBank/DDBJ whole genome shotgun (WGS) entry which is preliminary data.</text>
</comment>
<evidence type="ECO:0000313" key="1">
    <source>
        <dbReference type="EMBL" id="KAF6802821.1"/>
    </source>
</evidence>
<accession>A0A8H6IYQ7</accession>
<dbReference type="AlphaFoldDB" id="A0A8H6IYQ7"/>
<protein>
    <submittedName>
        <fullName evidence="1">Transposase-like protein</fullName>
    </submittedName>
</protein>